<accession>A0A174DQE0</accession>
<sequence length="551" mass="62190">MIKQYITALMLAGCIGGYGQEKKQATFVPPFDFPLTLSGNFGEIRSNHFHGGLDFKTGGVVGKPVRALADGYISRIRVTNGSGYVLDVCYHNGYSTINRHLSGFISPIAERVEELQYGNESWEVEIIPEPDEYPVKSGQQIAWSGNTGYSFGPHLHLDMFETESGDYIDPMPFFKSKIKDTRAPKADGIMFFPQPGEGVVDGKQEIKTILPNSERPVEAWGVIGTGIKAYDYMDGVNNHYGVYSVILTVDGNEVFRSTVDRFSQEENRMINSWTYGQYMKSFIDPGNTLRLLKASNENRGLVTIDEERDYQFLYTLKDAFGNTSKYSFVVRGRKQPIEPFDYREKYFFTWDKTNYLQEPGLSLVVPKGMLYKNTPLNYQVKADSGAVAFTYQINDKSIPLHAGCELRIGLRRKTVADTAKYYVARVTPKGSKYSVGGKYEDGYMKTSIRELGTYTVAVDTVPPEIIPVNKNQWGRNGKIVYRLKDKGSGIASYRGTIDGKYALFGRPNIVKSYWECKLDPKRVKKGRKHTVEFTVVDHCGNTSIARESFVW</sequence>
<reference evidence="1 2" key="1">
    <citation type="submission" date="2015-09" db="EMBL/GenBank/DDBJ databases">
        <authorList>
            <consortium name="Pathogen Informatics"/>
        </authorList>
    </citation>
    <scope>NUCLEOTIDE SEQUENCE [LARGE SCALE GENOMIC DNA]</scope>
    <source>
        <strain evidence="1 2">2789STDY5608840</strain>
    </source>
</reference>
<dbReference type="CDD" id="cd12797">
    <property type="entry name" value="M23_peptidase"/>
    <property type="match status" value="1"/>
</dbReference>
<proteinExistence type="predicted"/>
<evidence type="ECO:0000313" key="1">
    <source>
        <dbReference type="EMBL" id="CUO27801.1"/>
    </source>
</evidence>
<gene>
    <name evidence="1" type="ORF">ERS852397_01712</name>
</gene>
<evidence type="ECO:0000313" key="2">
    <source>
        <dbReference type="Proteomes" id="UP000095517"/>
    </source>
</evidence>
<dbReference type="EC" id="3.4.24.75" evidence="1"/>
<dbReference type="PANTHER" id="PTHR21666:SF285">
    <property type="entry name" value="M23 FAMILY METALLOPEPTIDASE"/>
    <property type="match status" value="1"/>
</dbReference>
<dbReference type="EMBL" id="CYZH01000007">
    <property type="protein sequence ID" value="CUO27801.1"/>
    <property type="molecule type" value="Genomic_DNA"/>
</dbReference>
<dbReference type="InterPro" id="IPR011055">
    <property type="entry name" value="Dup_hybrid_motif"/>
</dbReference>
<dbReference type="RefSeq" id="WP_082436460.1">
    <property type="nucleotide sequence ID" value="NZ_CABIXA010000007.1"/>
</dbReference>
<organism evidence="1 2">
    <name type="scientific">Bacteroides finegoldii</name>
    <dbReference type="NCBI Taxonomy" id="338188"/>
    <lineage>
        <taxon>Bacteria</taxon>
        <taxon>Pseudomonadati</taxon>
        <taxon>Bacteroidota</taxon>
        <taxon>Bacteroidia</taxon>
        <taxon>Bacteroidales</taxon>
        <taxon>Bacteroidaceae</taxon>
        <taxon>Bacteroides</taxon>
    </lineage>
</organism>
<dbReference type="STRING" id="338188.ERS852397_01712"/>
<dbReference type="Gene3D" id="2.70.70.10">
    <property type="entry name" value="Glucose Permease (Domain IIA)"/>
    <property type="match status" value="1"/>
</dbReference>
<dbReference type="InterPro" id="IPR050570">
    <property type="entry name" value="Cell_wall_metabolism_enzyme"/>
</dbReference>
<dbReference type="Proteomes" id="UP000095517">
    <property type="component" value="Unassembled WGS sequence"/>
</dbReference>
<dbReference type="SUPFAM" id="SSF51261">
    <property type="entry name" value="Duplicated hybrid motif"/>
    <property type="match status" value="1"/>
</dbReference>
<dbReference type="GO" id="GO:0004222">
    <property type="term" value="F:metalloendopeptidase activity"/>
    <property type="evidence" value="ECO:0007669"/>
    <property type="project" value="TreeGrafter"/>
</dbReference>
<name>A0A174DQE0_9BACE</name>
<keyword evidence="1" id="KW-0378">Hydrolase</keyword>
<protein>
    <submittedName>
        <fullName evidence="1">Putative peptidase</fullName>
        <ecNumber evidence="1">3.4.24.75</ecNumber>
    </submittedName>
</protein>
<dbReference type="PANTHER" id="PTHR21666">
    <property type="entry name" value="PEPTIDASE-RELATED"/>
    <property type="match status" value="1"/>
</dbReference>
<dbReference type="AlphaFoldDB" id="A0A174DQE0"/>